<dbReference type="GeneID" id="17255985"/>
<evidence type="ECO:0000256" key="9">
    <source>
        <dbReference type="ARBA" id="ARBA00023136"/>
    </source>
</evidence>
<dbReference type="HOGENOM" id="CLU_618859_0_0_1"/>
<dbReference type="EnsemblProtists" id="EOD09866">
    <property type="protein sequence ID" value="EOD09866"/>
    <property type="gene ID" value="EMIHUDRAFT_216511"/>
</dbReference>
<dbReference type="GO" id="GO:0004888">
    <property type="term" value="F:transmembrane signaling receptor activity"/>
    <property type="evidence" value="ECO:0007669"/>
    <property type="project" value="InterPro"/>
</dbReference>
<evidence type="ECO:0000256" key="11">
    <source>
        <dbReference type="SAM" id="Phobius"/>
    </source>
</evidence>
<keyword evidence="6 12" id="KW-0732">Signal</keyword>
<dbReference type="STRING" id="2903.R1DGE5"/>
<evidence type="ECO:0000256" key="2">
    <source>
        <dbReference type="ARBA" id="ARBA00004236"/>
    </source>
</evidence>
<keyword evidence="5 11" id="KW-0812">Transmembrane</keyword>
<keyword evidence="4" id="KW-1003">Cell membrane</keyword>
<feature type="chain" id="PRO_5044221459" description="Neurotransmitter-gated ion-channel ligand-binding domain-containing protein" evidence="12">
    <location>
        <begin position="19"/>
        <end position="443"/>
    </location>
</feature>
<feature type="signal peptide" evidence="12">
    <location>
        <begin position="1"/>
        <end position="18"/>
    </location>
</feature>
<evidence type="ECO:0000313" key="14">
    <source>
        <dbReference type="EnsemblProtists" id="EOD09866"/>
    </source>
</evidence>
<evidence type="ECO:0000256" key="7">
    <source>
        <dbReference type="ARBA" id="ARBA00022989"/>
    </source>
</evidence>
<dbReference type="PANTHER" id="PTHR18945">
    <property type="entry name" value="NEUROTRANSMITTER GATED ION CHANNEL"/>
    <property type="match status" value="1"/>
</dbReference>
<dbReference type="InterPro" id="IPR006202">
    <property type="entry name" value="Neur_chan_lig-bd"/>
</dbReference>
<dbReference type="GO" id="GO:0005230">
    <property type="term" value="F:extracellular ligand-gated monoatomic ion channel activity"/>
    <property type="evidence" value="ECO:0007669"/>
    <property type="project" value="InterPro"/>
</dbReference>
<dbReference type="Proteomes" id="UP000013827">
    <property type="component" value="Unassembled WGS sequence"/>
</dbReference>
<feature type="transmembrane region" description="Helical" evidence="11">
    <location>
        <begin position="407"/>
        <end position="427"/>
    </location>
</feature>
<feature type="transmembrane region" description="Helical" evidence="11">
    <location>
        <begin position="254"/>
        <end position="272"/>
    </location>
</feature>
<comment type="subcellular location">
    <subcellularLocation>
        <location evidence="2">Cell membrane</location>
    </subcellularLocation>
    <subcellularLocation>
        <location evidence="1">Membrane</location>
        <topology evidence="1">Multi-pass membrane protein</topology>
    </subcellularLocation>
</comment>
<evidence type="ECO:0000256" key="8">
    <source>
        <dbReference type="ARBA" id="ARBA00023065"/>
    </source>
</evidence>
<dbReference type="InterPro" id="IPR036734">
    <property type="entry name" value="Neur_chan_lig-bd_sf"/>
</dbReference>
<evidence type="ECO:0000256" key="6">
    <source>
        <dbReference type="ARBA" id="ARBA00022729"/>
    </source>
</evidence>
<keyword evidence="8" id="KW-0406">Ion transport</keyword>
<reference evidence="14" key="2">
    <citation type="submission" date="2024-10" db="UniProtKB">
        <authorList>
            <consortium name="EnsemblProtists"/>
        </authorList>
    </citation>
    <scope>IDENTIFICATION</scope>
</reference>
<dbReference type="SUPFAM" id="SSF90112">
    <property type="entry name" value="Neurotransmitter-gated ion-channel transmembrane pore"/>
    <property type="match status" value="1"/>
</dbReference>
<keyword evidence="9 11" id="KW-0472">Membrane</keyword>
<dbReference type="Pfam" id="PF02931">
    <property type="entry name" value="Neur_chan_LBD"/>
    <property type="match status" value="1"/>
</dbReference>
<dbReference type="Gene3D" id="2.70.170.10">
    <property type="entry name" value="Neurotransmitter-gated ion-channel ligand-binding domain"/>
    <property type="match status" value="1"/>
</dbReference>
<dbReference type="KEGG" id="ehx:EMIHUDRAFT_216511"/>
<accession>A0A0D3IF31</accession>
<dbReference type="PRINTS" id="PR00253">
    <property type="entry name" value="GABAARECEPTR"/>
</dbReference>
<feature type="transmembrane region" description="Helical" evidence="11">
    <location>
        <begin position="279"/>
        <end position="299"/>
    </location>
</feature>
<dbReference type="InterPro" id="IPR006028">
    <property type="entry name" value="GABAA/Glycine_rcpt"/>
</dbReference>
<dbReference type="eggNOG" id="KOG3643">
    <property type="taxonomic scope" value="Eukaryota"/>
</dbReference>
<proteinExistence type="predicted"/>
<dbReference type="PaxDb" id="2903-EOD09866"/>
<dbReference type="InterPro" id="IPR036719">
    <property type="entry name" value="Neuro-gated_channel_TM_sf"/>
</dbReference>
<evidence type="ECO:0000256" key="1">
    <source>
        <dbReference type="ARBA" id="ARBA00004141"/>
    </source>
</evidence>
<sequence>MRVPPLLLLLSFFSPGLAAAFLTQSAVLSELLVEYDATMRPSQTECSATSADHIQVQIVTDALHSIDQVSKSYALDALLLLVWSDPRLDYSTRNLSCANALTFESMDVLGIWSPKVSVPQARSISLGGGSGKMAADGESVEIGADGTVRWLRRMHALIHCNSFSFGRVPFDTQYCQMDVGVLGYSYEELTVGWLTQEAAANAGVEASLRSGEWIATLESLRSDVRVPAPLSGYRPPSLAALCFSLERSSHGADFTILVAVLLVIASYSGFYISPAAAPARIALAFLCFLMVLNNLNSVYSKLAPLARFSDGERVWISDFLTGTMIFNFLALIEFAAVNLGLRLVAEQRAATSTKEGGQHARITEDGHARVDEVEVGPPASATRARRAALFVVHRAKWRLTALSQLDVAMRVVFPITYGIFCTVMFSLVDQYGTNENGCVTIAN</sequence>
<protein>
    <recommendedName>
        <fullName evidence="13">Neurotransmitter-gated ion-channel ligand-binding domain-containing protein</fullName>
    </recommendedName>
</protein>
<evidence type="ECO:0000259" key="13">
    <source>
        <dbReference type="Pfam" id="PF02931"/>
    </source>
</evidence>
<organism evidence="14 15">
    <name type="scientific">Emiliania huxleyi (strain CCMP1516)</name>
    <dbReference type="NCBI Taxonomy" id="280463"/>
    <lineage>
        <taxon>Eukaryota</taxon>
        <taxon>Haptista</taxon>
        <taxon>Haptophyta</taxon>
        <taxon>Prymnesiophyceae</taxon>
        <taxon>Isochrysidales</taxon>
        <taxon>Noelaerhabdaceae</taxon>
        <taxon>Emiliania</taxon>
    </lineage>
</organism>
<dbReference type="Gene3D" id="1.20.58.390">
    <property type="entry name" value="Neurotransmitter-gated ion-channel transmembrane domain"/>
    <property type="match status" value="1"/>
</dbReference>
<feature type="transmembrane region" description="Helical" evidence="11">
    <location>
        <begin position="319"/>
        <end position="341"/>
    </location>
</feature>
<keyword evidence="10" id="KW-0407">Ion channel</keyword>
<evidence type="ECO:0000256" key="4">
    <source>
        <dbReference type="ARBA" id="ARBA00022475"/>
    </source>
</evidence>
<dbReference type="AlphaFoldDB" id="A0A0D3IF31"/>
<evidence type="ECO:0000256" key="12">
    <source>
        <dbReference type="SAM" id="SignalP"/>
    </source>
</evidence>
<dbReference type="GO" id="GO:0005886">
    <property type="term" value="C:plasma membrane"/>
    <property type="evidence" value="ECO:0007669"/>
    <property type="project" value="UniProtKB-SubCell"/>
</dbReference>
<evidence type="ECO:0000256" key="10">
    <source>
        <dbReference type="ARBA" id="ARBA00023303"/>
    </source>
</evidence>
<feature type="domain" description="Neurotransmitter-gated ion-channel ligand-binding" evidence="13">
    <location>
        <begin position="25"/>
        <end position="214"/>
    </location>
</feature>
<evidence type="ECO:0000256" key="3">
    <source>
        <dbReference type="ARBA" id="ARBA00022448"/>
    </source>
</evidence>
<evidence type="ECO:0000313" key="15">
    <source>
        <dbReference type="Proteomes" id="UP000013827"/>
    </source>
</evidence>
<keyword evidence="3" id="KW-0813">Transport</keyword>
<evidence type="ECO:0000256" key="5">
    <source>
        <dbReference type="ARBA" id="ARBA00022692"/>
    </source>
</evidence>
<dbReference type="InterPro" id="IPR006201">
    <property type="entry name" value="Neur_channel"/>
</dbReference>
<reference evidence="15" key="1">
    <citation type="journal article" date="2013" name="Nature">
        <title>Pan genome of the phytoplankton Emiliania underpins its global distribution.</title>
        <authorList>
            <person name="Read B.A."/>
            <person name="Kegel J."/>
            <person name="Klute M.J."/>
            <person name="Kuo A."/>
            <person name="Lefebvre S.C."/>
            <person name="Maumus F."/>
            <person name="Mayer C."/>
            <person name="Miller J."/>
            <person name="Monier A."/>
            <person name="Salamov A."/>
            <person name="Young J."/>
            <person name="Aguilar M."/>
            <person name="Claverie J.M."/>
            <person name="Frickenhaus S."/>
            <person name="Gonzalez K."/>
            <person name="Herman E.K."/>
            <person name="Lin Y.C."/>
            <person name="Napier J."/>
            <person name="Ogata H."/>
            <person name="Sarno A.F."/>
            <person name="Shmutz J."/>
            <person name="Schroeder D."/>
            <person name="de Vargas C."/>
            <person name="Verret F."/>
            <person name="von Dassow P."/>
            <person name="Valentin K."/>
            <person name="Van de Peer Y."/>
            <person name="Wheeler G."/>
            <person name="Dacks J.B."/>
            <person name="Delwiche C.F."/>
            <person name="Dyhrman S.T."/>
            <person name="Glockner G."/>
            <person name="John U."/>
            <person name="Richards T."/>
            <person name="Worden A.Z."/>
            <person name="Zhang X."/>
            <person name="Grigoriev I.V."/>
            <person name="Allen A.E."/>
            <person name="Bidle K."/>
            <person name="Borodovsky M."/>
            <person name="Bowler C."/>
            <person name="Brownlee C."/>
            <person name="Cock J.M."/>
            <person name="Elias M."/>
            <person name="Gladyshev V.N."/>
            <person name="Groth M."/>
            <person name="Guda C."/>
            <person name="Hadaegh A."/>
            <person name="Iglesias-Rodriguez M.D."/>
            <person name="Jenkins J."/>
            <person name="Jones B.M."/>
            <person name="Lawson T."/>
            <person name="Leese F."/>
            <person name="Lindquist E."/>
            <person name="Lobanov A."/>
            <person name="Lomsadze A."/>
            <person name="Malik S.B."/>
            <person name="Marsh M.E."/>
            <person name="Mackinder L."/>
            <person name="Mock T."/>
            <person name="Mueller-Roeber B."/>
            <person name="Pagarete A."/>
            <person name="Parker M."/>
            <person name="Probert I."/>
            <person name="Quesneville H."/>
            <person name="Raines C."/>
            <person name="Rensing S.A."/>
            <person name="Riano-Pachon D.M."/>
            <person name="Richier S."/>
            <person name="Rokitta S."/>
            <person name="Shiraiwa Y."/>
            <person name="Soanes D.M."/>
            <person name="van der Giezen M."/>
            <person name="Wahlund T.M."/>
            <person name="Williams B."/>
            <person name="Wilson W."/>
            <person name="Wolfe G."/>
            <person name="Wurch L.L."/>
        </authorList>
    </citation>
    <scope>NUCLEOTIDE SEQUENCE</scope>
</reference>
<dbReference type="InterPro" id="IPR038050">
    <property type="entry name" value="Neuro_actylchol_rec"/>
</dbReference>
<dbReference type="RefSeq" id="XP_005762295.1">
    <property type="nucleotide sequence ID" value="XM_005762238.1"/>
</dbReference>
<name>A0A0D3IF31_EMIH1</name>
<dbReference type="SUPFAM" id="SSF63712">
    <property type="entry name" value="Nicotinic receptor ligand binding domain-like"/>
    <property type="match status" value="1"/>
</dbReference>
<keyword evidence="15" id="KW-1185">Reference proteome</keyword>
<keyword evidence="7 11" id="KW-1133">Transmembrane helix</keyword>